<comment type="caution">
    <text evidence="2">The sequence shown here is derived from an EMBL/GenBank/DDBJ whole genome shotgun (WGS) entry which is preliminary data.</text>
</comment>
<dbReference type="PROSITE" id="PS51257">
    <property type="entry name" value="PROKAR_LIPOPROTEIN"/>
    <property type="match status" value="1"/>
</dbReference>
<evidence type="ECO:0008006" key="4">
    <source>
        <dbReference type="Google" id="ProtNLM"/>
    </source>
</evidence>
<dbReference type="EMBL" id="JAUOEL010000008">
    <property type="protein sequence ID" value="MDO5976369.1"/>
    <property type="molecule type" value="Genomic_DNA"/>
</dbReference>
<accession>A0ABT8WT74</accession>
<name>A0ABT8WT74_9FLAO</name>
<keyword evidence="3" id="KW-1185">Reference proteome</keyword>
<organism evidence="2 3">
    <name type="scientific">Flavivirga jejuensis</name>
    <dbReference type="NCBI Taxonomy" id="870487"/>
    <lineage>
        <taxon>Bacteria</taxon>
        <taxon>Pseudomonadati</taxon>
        <taxon>Bacteroidota</taxon>
        <taxon>Flavobacteriia</taxon>
        <taxon>Flavobacteriales</taxon>
        <taxon>Flavobacteriaceae</taxon>
        <taxon>Flavivirga</taxon>
    </lineage>
</organism>
<dbReference type="RefSeq" id="WP_303303656.1">
    <property type="nucleotide sequence ID" value="NZ_BAABDA010000001.1"/>
</dbReference>
<feature type="signal peptide" evidence="1">
    <location>
        <begin position="1"/>
        <end position="21"/>
    </location>
</feature>
<protein>
    <recommendedName>
        <fullName evidence="4">Lipoprotein</fullName>
    </recommendedName>
</protein>
<reference evidence="2" key="1">
    <citation type="submission" date="2023-07" db="EMBL/GenBank/DDBJ databases">
        <title>Two novel species in the genus Flavivirga.</title>
        <authorList>
            <person name="Kwon K."/>
        </authorList>
    </citation>
    <scope>NUCLEOTIDE SEQUENCE</scope>
    <source>
        <strain evidence="2">KACC 14158</strain>
    </source>
</reference>
<evidence type="ECO:0000313" key="3">
    <source>
        <dbReference type="Proteomes" id="UP001176806"/>
    </source>
</evidence>
<evidence type="ECO:0000313" key="2">
    <source>
        <dbReference type="EMBL" id="MDO5976369.1"/>
    </source>
</evidence>
<dbReference type="Proteomes" id="UP001176806">
    <property type="component" value="Unassembled WGS sequence"/>
</dbReference>
<gene>
    <name evidence="2" type="ORF">Q4Q40_19390</name>
</gene>
<sequence>MKKLILVLSCFLILIGCQNRAFEKPNLEGDLYYTWLKLGSFYQQPDSLYNGYIALRDSLGIEELRKQDSTRTAHIELLEKHDLVNSPFIYLKTDSDSKFIVYMTTEDYQPITKYTYQDLIDNNQKIKLKLITERLTDKLQICKKVVSIEKVDGETLQTQKKFKIEEYR</sequence>
<keyword evidence="1" id="KW-0732">Signal</keyword>
<evidence type="ECO:0000256" key="1">
    <source>
        <dbReference type="SAM" id="SignalP"/>
    </source>
</evidence>
<proteinExistence type="predicted"/>
<feature type="chain" id="PRO_5046705947" description="Lipoprotein" evidence="1">
    <location>
        <begin position="22"/>
        <end position="168"/>
    </location>
</feature>